<organism evidence="2 3">
    <name type="scientific">Neocallimastix californiae</name>
    <dbReference type="NCBI Taxonomy" id="1754190"/>
    <lineage>
        <taxon>Eukaryota</taxon>
        <taxon>Fungi</taxon>
        <taxon>Fungi incertae sedis</taxon>
        <taxon>Chytridiomycota</taxon>
        <taxon>Chytridiomycota incertae sedis</taxon>
        <taxon>Neocallimastigomycetes</taxon>
        <taxon>Neocallimastigales</taxon>
        <taxon>Neocallimastigaceae</taxon>
        <taxon>Neocallimastix</taxon>
    </lineage>
</organism>
<feature type="region of interest" description="Disordered" evidence="1">
    <location>
        <begin position="1"/>
        <end position="100"/>
    </location>
</feature>
<feature type="compositionally biased region" description="Low complexity" evidence="1">
    <location>
        <begin position="58"/>
        <end position="79"/>
    </location>
</feature>
<feature type="region of interest" description="Disordered" evidence="1">
    <location>
        <begin position="506"/>
        <end position="561"/>
    </location>
</feature>
<dbReference type="EMBL" id="MCOG01000297">
    <property type="protein sequence ID" value="ORY20200.1"/>
    <property type="molecule type" value="Genomic_DNA"/>
</dbReference>
<sequence>MDKKNKSNKAPENTRKTTRSGSLKSSVGSVTAESSPTPVEAPPSRRQNTGDKKMTSTPEKPAASKPKPAAAPEKSQPEASKPEASRPGTNQGESSSKNVNAGAMDFAALLSKQMEDFKNMIISTQQQTAAMIEQMQNQSEMKFAKIEAELSNFIPAVDQRFGEVERRVEEEESSSQASVLELQKVQAYLSQQLAESKDKEAAVKTEIKKIETYLDADQIKGKQIQQDLEDKGQKLFKIEEFLDANQERDKVHLNELEEKIEKLMAINQVQQQEIERLGKLALDAQNKEQASTSKPFPLHIDTKEARYGSYHHFTPPIMTRSAMEDVVMTDAYPVEYERDIPMFHGETGDVESFIDRLKRYFGRHQKYYQSEPTAMLYFIEDHLQRTAKKWYQMDEVFKQRDDPQPQRLMERLLKEFKSERTLEEVKTAMLKLRHDWGKAYEYLSEFNSFYDLPAEKQTLEDYVTCLRRCDTFPAEYKDDYLERYEYNRERKIAIIALLGMMDPRRPSKDIEAKRRRNSDNRRGDKRDFSRKEPTKQNNYDKNKKDGYNHNSGKDFSTRPSE</sequence>
<dbReference type="AlphaFoldDB" id="A0A1Y2AD28"/>
<gene>
    <name evidence="2" type="ORF">LY90DRAFT_634010</name>
</gene>
<dbReference type="Proteomes" id="UP000193920">
    <property type="component" value="Unassembled WGS sequence"/>
</dbReference>
<comment type="caution">
    <text evidence="2">The sequence shown here is derived from an EMBL/GenBank/DDBJ whole genome shotgun (WGS) entry which is preliminary data.</text>
</comment>
<name>A0A1Y2AD28_9FUNG</name>
<reference evidence="2 3" key="1">
    <citation type="submission" date="2016-08" db="EMBL/GenBank/DDBJ databases">
        <title>A Parts List for Fungal Cellulosomes Revealed by Comparative Genomics.</title>
        <authorList>
            <consortium name="DOE Joint Genome Institute"/>
            <person name="Haitjema C.H."/>
            <person name="Gilmore S.P."/>
            <person name="Henske J.K."/>
            <person name="Solomon K.V."/>
            <person name="De Groot R."/>
            <person name="Kuo A."/>
            <person name="Mondo S.J."/>
            <person name="Salamov A.A."/>
            <person name="Labutti K."/>
            <person name="Zhao Z."/>
            <person name="Chiniquy J."/>
            <person name="Barry K."/>
            <person name="Brewer H.M."/>
            <person name="Purvine S.O."/>
            <person name="Wright A.T."/>
            <person name="Boxma B."/>
            <person name="Van Alen T."/>
            <person name="Hackstein J.H."/>
            <person name="Baker S.E."/>
            <person name="Grigoriev I.V."/>
            <person name="O'Malley M.A."/>
        </authorList>
    </citation>
    <scope>NUCLEOTIDE SEQUENCE [LARGE SCALE GENOMIC DNA]</scope>
    <source>
        <strain evidence="2 3">G1</strain>
    </source>
</reference>
<proteinExistence type="predicted"/>
<evidence type="ECO:0000313" key="3">
    <source>
        <dbReference type="Proteomes" id="UP000193920"/>
    </source>
</evidence>
<feature type="compositionally biased region" description="Polar residues" evidence="1">
    <location>
        <begin position="19"/>
        <end position="37"/>
    </location>
</feature>
<keyword evidence="3" id="KW-1185">Reference proteome</keyword>
<accession>A0A1Y2AD28</accession>
<evidence type="ECO:0000313" key="2">
    <source>
        <dbReference type="EMBL" id="ORY20200.1"/>
    </source>
</evidence>
<feature type="compositionally biased region" description="Polar residues" evidence="1">
    <location>
        <begin position="87"/>
        <end position="99"/>
    </location>
</feature>
<evidence type="ECO:0000256" key="1">
    <source>
        <dbReference type="SAM" id="MobiDB-lite"/>
    </source>
</evidence>
<protein>
    <submittedName>
        <fullName evidence="2">Uncharacterized protein</fullName>
    </submittedName>
</protein>